<keyword evidence="5" id="KW-0511">Multifunctional enzyme</keyword>
<evidence type="ECO:0000313" key="12">
    <source>
        <dbReference type="Proteomes" id="UP000094569"/>
    </source>
</evidence>
<dbReference type="STRING" id="573508.A0A1E3BKK8"/>
<dbReference type="Gene3D" id="3.40.366.10">
    <property type="entry name" value="Malonyl-Coenzyme A Acyl Carrier Protein, domain 2"/>
    <property type="match status" value="1"/>
</dbReference>
<dbReference type="InterPro" id="IPR018201">
    <property type="entry name" value="Ketoacyl_synth_AS"/>
</dbReference>
<dbReference type="Pfam" id="PF21089">
    <property type="entry name" value="PKS_DH_N"/>
    <property type="match status" value="1"/>
</dbReference>
<keyword evidence="4" id="KW-0521">NADP</keyword>
<dbReference type="InterPro" id="IPR049900">
    <property type="entry name" value="PKS_mFAS_DH"/>
</dbReference>
<proteinExistence type="predicted"/>
<dbReference type="OrthoDB" id="329835at2759"/>
<dbReference type="InterPro" id="IPR049551">
    <property type="entry name" value="PKS_DH_C"/>
</dbReference>
<dbReference type="Pfam" id="PF16197">
    <property type="entry name" value="KAsynt_C_assoc"/>
    <property type="match status" value="1"/>
</dbReference>
<dbReference type="VEuPathDB" id="FungiDB:SI65_02164"/>
<dbReference type="SMART" id="SM00827">
    <property type="entry name" value="PKS_AT"/>
    <property type="match status" value="1"/>
</dbReference>
<dbReference type="GO" id="GO:0004315">
    <property type="term" value="F:3-oxoacyl-[acyl-carrier-protein] synthase activity"/>
    <property type="evidence" value="ECO:0007669"/>
    <property type="project" value="InterPro"/>
</dbReference>
<dbReference type="Pfam" id="PF08240">
    <property type="entry name" value="ADH_N"/>
    <property type="match status" value="1"/>
</dbReference>
<dbReference type="InterPro" id="IPR020841">
    <property type="entry name" value="PKS_Beta-ketoAc_synthase_dom"/>
</dbReference>
<dbReference type="InterPro" id="IPR020807">
    <property type="entry name" value="PKS_DH"/>
</dbReference>
<dbReference type="Pfam" id="PF14765">
    <property type="entry name" value="PS-DH"/>
    <property type="match status" value="1"/>
</dbReference>
<organism evidence="11 12">
    <name type="scientific">Aspergillus cristatus</name>
    <name type="common">Chinese Fuzhuan brick tea-fermentation fungus</name>
    <name type="synonym">Eurotium cristatum</name>
    <dbReference type="NCBI Taxonomy" id="573508"/>
    <lineage>
        <taxon>Eukaryota</taxon>
        <taxon>Fungi</taxon>
        <taxon>Dikarya</taxon>
        <taxon>Ascomycota</taxon>
        <taxon>Pezizomycotina</taxon>
        <taxon>Eurotiomycetes</taxon>
        <taxon>Eurotiomycetidae</taxon>
        <taxon>Eurotiales</taxon>
        <taxon>Aspergillaceae</taxon>
        <taxon>Aspergillus</taxon>
        <taxon>Aspergillus subgen. Aspergillus</taxon>
    </lineage>
</organism>
<name>A0A1E3BKK8_ASPCR</name>
<dbReference type="SMART" id="SM00823">
    <property type="entry name" value="PKS_PP"/>
    <property type="match status" value="1"/>
</dbReference>
<evidence type="ECO:0000313" key="11">
    <source>
        <dbReference type="EMBL" id="ODM21321.1"/>
    </source>
</evidence>
<dbReference type="InterPro" id="IPR029063">
    <property type="entry name" value="SAM-dependent_MTases_sf"/>
</dbReference>
<dbReference type="SMR" id="A0A1E3BKK8"/>
<dbReference type="Pfam" id="PF13602">
    <property type="entry name" value="ADH_zinc_N_2"/>
    <property type="match status" value="1"/>
</dbReference>
<dbReference type="PROSITE" id="PS50075">
    <property type="entry name" value="CARRIER"/>
    <property type="match status" value="1"/>
</dbReference>
<dbReference type="PROSITE" id="PS52004">
    <property type="entry name" value="KS3_2"/>
    <property type="match status" value="1"/>
</dbReference>
<dbReference type="SMART" id="SM00825">
    <property type="entry name" value="PKS_KS"/>
    <property type="match status" value="1"/>
</dbReference>
<dbReference type="Pfam" id="PF08242">
    <property type="entry name" value="Methyltransf_12"/>
    <property type="match status" value="1"/>
</dbReference>
<dbReference type="Gene3D" id="3.40.50.150">
    <property type="entry name" value="Vaccinia Virus protein VP39"/>
    <property type="match status" value="1"/>
</dbReference>
<dbReference type="InterPro" id="IPR032821">
    <property type="entry name" value="PKS_assoc"/>
</dbReference>
<dbReference type="InterPro" id="IPR013154">
    <property type="entry name" value="ADH-like_N"/>
</dbReference>
<dbReference type="Proteomes" id="UP000094569">
    <property type="component" value="Unassembled WGS sequence"/>
</dbReference>
<evidence type="ECO:0000256" key="1">
    <source>
        <dbReference type="ARBA" id="ARBA00022450"/>
    </source>
</evidence>
<keyword evidence="6" id="KW-0012">Acyltransferase</keyword>
<feature type="region of interest" description="C-terminal hotdog fold" evidence="7">
    <location>
        <begin position="1061"/>
        <end position="1204"/>
    </location>
</feature>
<dbReference type="InterPro" id="IPR020843">
    <property type="entry name" value="ER"/>
</dbReference>
<dbReference type="Pfam" id="PF08659">
    <property type="entry name" value="KR"/>
    <property type="match status" value="1"/>
</dbReference>
<keyword evidence="2" id="KW-0597">Phosphoprotein</keyword>
<dbReference type="Pfam" id="PF00550">
    <property type="entry name" value="PP-binding"/>
    <property type="match status" value="1"/>
</dbReference>
<dbReference type="GO" id="GO:0006633">
    <property type="term" value="P:fatty acid biosynthetic process"/>
    <property type="evidence" value="ECO:0007669"/>
    <property type="project" value="InterPro"/>
</dbReference>
<evidence type="ECO:0000256" key="3">
    <source>
        <dbReference type="ARBA" id="ARBA00022679"/>
    </source>
</evidence>
<feature type="active site" description="Proton donor; for dehydratase activity" evidence="7">
    <location>
        <position position="1123"/>
    </location>
</feature>
<dbReference type="SMART" id="SM00826">
    <property type="entry name" value="PKS_DH"/>
    <property type="match status" value="1"/>
</dbReference>
<dbReference type="Gene3D" id="3.40.47.10">
    <property type="match status" value="1"/>
</dbReference>
<dbReference type="FunFam" id="3.40.50.720:FF:000209">
    <property type="entry name" value="Polyketide synthase Pks12"/>
    <property type="match status" value="1"/>
</dbReference>
<dbReference type="Pfam" id="PF00698">
    <property type="entry name" value="Acyl_transf_1"/>
    <property type="match status" value="1"/>
</dbReference>
<dbReference type="InterPro" id="IPR016035">
    <property type="entry name" value="Acyl_Trfase/lysoPLipase"/>
</dbReference>
<protein>
    <submittedName>
        <fullName evidence="11">Uncharacterized protein</fullName>
    </submittedName>
</protein>
<evidence type="ECO:0000256" key="7">
    <source>
        <dbReference type="PROSITE-ProRule" id="PRU01363"/>
    </source>
</evidence>
<evidence type="ECO:0000259" key="9">
    <source>
        <dbReference type="PROSITE" id="PS52004"/>
    </source>
</evidence>
<keyword evidence="3" id="KW-0808">Transferase</keyword>
<dbReference type="PROSITE" id="PS00012">
    <property type="entry name" value="PHOSPHOPANTETHEINE"/>
    <property type="match status" value="1"/>
</dbReference>
<dbReference type="InterPro" id="IPR016036">
    <property type="entry name" value="Malonyl_transacylase_ACP-bd"/>
</dbReference>
<dbReference type="Pfam" id="PF02801">
    <property type="entry name" value="Ketoacyl-synt_C"/>
    <property type="match status" value="1"/>
</dbReference>
<dbReference type="InterPro" id="IPR020806">
    <property type="entry name" value="PKS_PP-bd"/>
</dbReference>
<dbReference type="InterPro" id="IPR013968">
    <property type="entry name" value="PKS_KR"/>
</dbReference>
<dbReference type="Gene3D" id="3.40.50.720">
    <property type="entry name" value="NAD(P)-binding Rossmann-like Domain"/>
    <property type="match status" value="1"/>
</dbReference>
<dbReference type="InterPro" id="IPR014030">
    <property type="entry name" value="Ketoacyl_synth_N"/>
</dbReference>
<dbReference type="Gene3D" id="3.90.180.10">
    <property type="entry name" value="Medium-chain alcohol dehydrogenases, catalytic domain"/>
    <property type="match status" value="1"/>
</dbReference>
<dbReference type="SUPFAM" id="SSF53901">
    <property type="entry name" value="Thiolase-like"/>
    <property type="match status" value="1"/>
</dbReference>
<gene>
    <name evidence="11" type="ORF">SI65_02164</name>
</gene>
<dbReference type="InterPro" id="IPR057326">
    <property type="entry name" value="KR_dom"/>
</dbReference>
<dbReference type="CDD" id="cd02440">
    <property type="entry name" value="AdoMet_MTases"/>
    <property type="match status" value="1"/>
</dbReference>
<dbReference type="GO" id="GO:0031177">
    <property type="term" value="F:phosphopantetheine binding"/>
    <property type="evidence" value="ECO:0007669"/>
    <property type="project" value="InterPro"/>
</dbReference>
<dbReference type="PANTHER" id="PTHR43775:SF46">
    <property type="entry name" value="FUMIGERMIN SYNTHASE"/>
    <property type="match status" value="1"/>
</dbReference>
<feature type="domain" description="Carrier" evidence="8">
    <location>
        <begin position="2398"/>
        <end position="2483"/>
    </location>
</feature>
<dbReference type="SUPFAM" id="SSF52151">
    <property type="entry name" value="FabD/lysophospholipase-like"/>
    <property type="match status" value="1"/>
</dbReference>
<dbReference type="EMBL" id="JXNT01000002">
    <property type="protein sequence ID" value="ODM21321.1"/>
    <property type="molecule type" value="Genomic_DNA"/>
</dbReference>
<dbReference type="InterPro" id="IPR013217">
    <property type="entry name" value="Methyltransf_12"/>
</dbReference>
<dbReference type="InterPro" id="IPR014031">
    <property type="entry name" value="Ketoacyl_synth_C"/>
</dbReference>
<evidence type="ECO:0000259" key="10">
    <source>
        <dbReference type="PROSITE" id="PS52019"/>
    </source>
</evidence>
<dbReference type="InterPro" id="IPR036291">
    <property type="entry name" value="NAD(P)-bd_dom_sf"/>
</dbReference>
<dbReference type="InterPro" id="IPR050091">
    <property type="entry name" value="PKS_NRPS_Biosynth_Enz"/>
</dbReference>
<accession>A0A1E3BKK8</accession>
<evidence type="ECO:0000256" key="6">
    <source>
        <dbReference type="ARBA" id="ARBA00023315"/>
    </source>
</evidence>
<dbReference type="SUPFAM" id="SSF55048">
    <property type="entry name" value="Probable ACP-binding domain of malonyl-CoA ACP transacylase"/>
    <property type="match status" value="1"/>
</dbReference>
<dbReference type="PROSITE" id="PS52019">
    <property type="entry name" value="PKS_MFAS_DH"/>
    <property type="match status" value="1"/>
</dbReference>
<dbReference type="InterPro" id="IPR049552">
    <property type="entry name" value="PKS_DH_N"/>
</dbReference>
<dbReference type="PROSITE" id="PS00606">
    <property type="entry name" value="KS3_1"/>
    <property type="match status" value="1"/>
</dbReference>
<dbReference type="PANTHER" id="PTHR43775">
    <property type="entry name" value="FATTY ACID SYNTHASE"/>
    <property type="match status" value="1"/>
</dbReference>
<dbReference type="InterPro" id="IPR011032">
    <property type="entry name" value="GroES-like_sf"/>
</dbReference>
<dbReference type="Pfam" id="PF00109">
    <property type="entry name" value="ketoacyl-synt"/>
    <property type="match status" value="1"/>
</dbReference>
<dbReference type="SUPFAM" id="SSF51735">
    <property type="entry name" value="NAD(P)-binding Rossmann-fold domains"/>
    <property type="match status" value="2"/>
</dbReference>
<feature type="domain" description="PKS/mFAS DH" evidence="10">
    <location>
        <begin position="921"/>
        <end position="1204"/>
    </location>
</feature>
<dbReference type="InterPro" id="IPR001227">
    <property type="entry name" value="Ac_transferase_dom_sf"/>
</dbReference>
<dbReference type="Gene3D" id="1.10.1200.10">
    <property type="entry name" value="ACP-like"/>
    <property type="match status" value="1"/>
</dbReference>
<dbReference type="InterPro" id="IPR042104">
    <property type="entry name" value="PKS_dehydratase_sf"/>
</dbReference>
<dbReference type="SUPFAM" id="SSF50129">
    <property type="entry name" value="GroES-like"/>
    <property type="match status" value="1"/>
</dbReference>
<evidence type="ECO:0000256" key="2">
    <source>
        <dbReference type="ARBA" id="ARBA00022553"/>
    </source>
</evidence>
<dbReference type="SMART" id="SM00829">
    <property type="entry name" value="PKS_ER"/>
    <property type="match status" value="1"/>
</dbReference>
<evidence type="ECO:0000256" key="4">
    <source>
        <dbReference type="ARBA" id="ARBA00022857"/>
    </source>
</evidence>
<dbReference type="GO" id="GO:1901336">
    <property type="term" value="P:lactone biosynthetic process"/>
    <property type="evidence" value="ECO:0007669"/>
    <property type="project" value="UniProtKB-ARBA"/>
</dbReference>
<reference evidence="11 12" key="1">
    <citation type="journal article" date="2016" name="BMC Genomics">
        <title>Comparative genomic and transcriptomic analyses of the Fuzhuan brick tea-fermentation fungus Aspergillus cristatus.</title>
        <authorList>
            <person name="Ge Y."/>
            <person name="Wang Y."/>
            <person name="Liu Y."/>
            <person name="Tan Y."/>
            <person name="Ren X."/>
            <person name="Zhang X."/>
            <person name="Hyde K.D."/>
            <person name="Liu Y."/>
            <person name="Liu Z."/>
        </authorList>
    </citation>
    <scope>NUCLEOTIDE SEQUENCE [LARGE SCALE GENOMIC DNA]</scope>
    <source>
        <strain evidence="11 12">GZAAS20.1005</strain>
    </source>
</reference>
<dbReference type="GO" id="GO:0004312">
    <property type="term" value="F:fatty acid synthase activity"/>
    <property type="evidence" value="ECO:0007669"/>
    <property type="project" value="TreeGrafter"/>
</dbReference>
<dbReference type="InterPro" id="IPR016039">
    <property type="entry name" value="Thiolase-like"/>
</dbReference>
<dbReference type="InterPro" id="IPR014043">
    <property type="entry name" value="Acyl_transferase_dom"/>
</dbReference>
<dbReference type="GO" id="GO:0016491">
    <property type="term" value="F:oxidoreductase activity"/>
    <property type="evidence" value="ECO:0007669"/>
    <property type="project" value="InterPro"/>
</dbReference>
<feature type="active site" description="Proton acceptor; for dehydratase activity" evidence="7">
    <location>
        <position position="953"/>
    </location>
</feature>
<feature type="region of interest" description="N-terminal hotdog fold" evidence="7">
    <location>
        <begin position="921"/>
        <end position="1050"/>
    </location>
</feature>
<dbReference type="InterPro" id="IPR009081">
    <property type="entry name" value="PP-bd_ACP"/>
</dbReference>
<dbReference type="CDD" id="cd00833">
    <property type="entry name" value="PKS"/>
    <property type="match status" value="1"/>
</dbReference>
<dbReference type="InterPro" id="IPR036736">
    <property type="entry name" value="ACP-like_sf"/>
</dbReference>
<comment type="caution">
    <text evidence="11">The sequence shown here is derived from an EMBL/GenBank/DDBJ whole genome shotgun (WGS) entry which is preliminary data.</text>
</comment>
<feature type="domain" description="Ketosynthase family 3 (KS3)" evidence="9">
    <location>
        <begin position="34"/>
        <end position="451"/>
    </location>
</feature>
<evidence type="ECO:0000259" key="8">
    <source>
        <dbReference type="PROSITE" id="PS50075"/>
    </source>
</evidence>
<dbReference type="SMART" id="SM00822">
    <property type="entry name" value="PKS_KR"/>
    <property type="match status" value="1"/>
</dbReference>
<dbReference type="GO" id="GO:0044550">
    <property type="term" value="P:secondary metabolite biosynthetic process"/>
    <property type="evidence" value="ECO:0007669"/>
    <property type="project" value="UniProtKB-ARBA"/>
</dbReference>
<dbReference type="Gene3D" id="3.10.129.110">
    <property type="entry name" value="Polyketide synthase dehydratase"/>
    <property type="match status" value="1"/>
</dbReference>
<keyword evidence="1" id="KW-0596">Phosphopantetheine</keyword>
<keyword evidence="12" id="KW-1185">Reference proteome</keyword>
<dbReference type="SUPFAM" id="SSF53335">
    <property type="entry name" value="S-adenosyl-L-methionine-dependent methyltransferases"/>
    <property type="match status" value="1"/>
</dbReference>
<dbReference type="CDD" id="cd05195">
    <property type="entry name" value="enoyl_red"/>
    <property type="match status" value="1"/>
</dbReference>
<sequence>MLVPVQVTPPETNGNGLNGHSNGLINGQGHHGMKDQIAICGIGMRLPGGIQSPDAFWDLLEHGRDARGPVPSTRYNMEGFNDSLDGKETIKTRYGYFIEDDLTTLDASFFSLTKNELEKCDPQQRKLLEVTRECLEDAGEVNYRGKLIGCYVGTFGEDWLQMSAKESQHSGGYIMTGHGDLMIANRVSYEYDFRGPSLVIKTGCSASLVALHEACRALQSGDAIGAIVAGTNLIMGPTTTAAMTAEGILSPDGSCKTFDAHADGFARAEAITAVYIKPLEAAIRDGNVIRAVIRATGINSDGKSQSLMSPNGKAHESLMRKVYQDAGLDPSETAFVECHGTGTPTGDPIETTAVGNVFGNKGVYIGSVKPNVGHSEGSSGISSLIKAVLALEHNTIPPNIKFSTPNPKIPFAEKQLKVPLVPTPFPEDRAHRISINSFGIGGANAHVILDSFPRDPVQLDTQGKTIKPELLLFSANTQASLAQKIDQFQKFARENPHSAADLAYTLALRRENLPHRAFAVLDNGIFTKTSGLVKAANHAPEVTMIFSGQGAQWAQMGKELIDTDANFRFDISKMDEFLQSFKYAPEWTILGELKKPKESSQINRAELSQPLCTAVQIALVNRFLAAGIKPSAVIGHSSGEIAAAYASGIIPMETAMIVAYYRGYVTTKMAPLDGGMAAVGLGAAEVSRYLIDGVTVACQNSPSSTTISGDGDKVEEVLSAVQKAAPDVLARRLVVNMAYHSHHMRSLASEYCSLVKAEMARHPDLSTPNQKADFISSVTAERIEDPAFLNPEYWVANLTSPVLFSPAVTSLLKSSKQDGIFLEIGPHSTLAGPLRQITSAASRPCVYAAAMIRSKNCAHSLLSAFGRLFQEGVSVNFASSLFSGGGKVLSGLPTYPWDHGSSYWYESRVSRAWRFRKFAHHCLLGSRVPETPEMEPLWRNMLHLEHEPWLEDHKIRQDVVFPFAGYIAMAGEAVRQITGTDHGFSVRHVVAQTALVLAESKPVEMLTGLRPRKLTDSDDGEWYDFTIMSYTNETWIKHCKGQIKQLEEFVPASGPRPETLSRRVEPARFYDAMANVGIVYGPEFQGLTNITSSTTDGLATAEIVRKSSSSQGSSFFMHPSSIDACLQLLLVAMAKGLGRNFNQLSVPTIIEELDIARGADKMQAIAWRPKDNLQGAGVECVVDGTTVFRMAGLQLTPLDDDRLLEEISNDVHAAARLEWFPDYDFMDVGSLFQPPVSDRTETRLQEEMTLLCILESAGKVAECQPCQPHFAKFRDWLNREIERAQSGTYTLVEDSKYYVTVSAETRREMIMDRFNQLMRMNKRAVAIGLLRICDNAEQIFTGQADTLDILMQDNVLTEIYNVVSFGHSDFVRFLCNTRPTLRILEVGAGTGGTTELILRDLVDEGGLPLYSTYTFTDVSPGFFPQAKDRFAYASNMEYKVFDISQSYAEQGFEPGTYDVIFAANVIHATPVLQDTLKNLQPLLRPDGLLVMTELCAVVRAPNYIFGNFSGWWLGEADKRPYEPYVPVTRWDVELKAAGFAGVDTAVYDEEEPYQYCAAILSKPAPKLTLQAQEPKATILAASPDTGIAQSLVAGLEQSGCTVTTCQLGDALPEDHDIISCLDLESNFFENIPADRFAAFQSLLKSIGSQKILWLTSPVQIQCRDPRSAQTIGVARTIRSELAMPFFTLEIDATESKFADLVFQVFNKICKEENHNDLASDKEFAVHEGTICVGRYHPFSLTNELCEKSNQGVSITKTLTIGKPGILETLHWLDQDLPETLQQDQVDIKTQAIGLNFRDIVFAMGIIPAGADGSIPLGLEAAGIIQRVGSKVQGLAPGDRIMALAPHGCITANAILPASLVVKIPDHLSFEEAATLPICFTTAMRGLIDIGRLERGQTVLIHSACGGVGIAAIQIAKMIGAEVFATVSTEEKIAYLVENYDIPRSHIFNSRDQSFVAGLMQKTGGRGVDLVLNSLSGELLHASWKCVAEYGMMVELGKRDLVRYGQLDMQPFLANRSYSCIDIAQFIRERPGHMGEMLKRLNILVQLGLQPIRPITTFSAEESGQAFRYLQKGTHIGKVVLRMPEDVSSIPSSQSPRRITLNPTATYLLAGGLGGLGRSLATWLVESGARNLTFLSRSAGLSEKSNEIFRELEAMGCSVNAIAGAVDNMDDVKKSIYISNGPIKGVFQLAMVLQDAPIVDMEWSAWQAASRPKVDGTWNLHKAFMGQSLDFFWLASSLVTVVDQPGQGNYNAANTFLEAFCQYRHTQGLPASVLNICPIDGVGFVAENPIARRNMKAQGLYFLGEREFLDYVEVSILNSHAELPASSGPSISPPTSWKNPGQLLMGLRSELDLDDPNNRTNWRRDRRMGIYHNVHRQTGGETSEHSNVLKSFLTRATDDPSLLTDTDNVYLLAYEIGHKIYDFMLKPDEEVNTSLTLGQMGLDSLMAIELRRWLKQTMGLQLSVLEIMGTGSLIKLAEAIAGFLKAKLES</sequence>
<dbReference type="InterPro" id="IPR006162">
    <property type="entry name" value="Ppantetheine_attach_site"/>
</dbReference>
<evidence type="ECO:0000256" key="5">
    <source>
        <dbReference type="ARBA" id="ARBA00023268"/>
    </source>
</evidence>
<dbReference type="SUPFAM" id="SSF47336">
    <property type="entry name" value="ACP-like"/>
    <property type="match status" value="1"/>
</dbReference>